<protein>
    <submittedName>
        <fullName evidence="1">Uncharacterized protein</fullName>
    </submittedName>
</protein>
<name>A0AAV0QW88_9ROSI</name>
<keyword evidence="2" id="KW-1185">Reference proteome</keyword>
<sequence length="307" mass="34767">MFEKPGILTPSVHNSVLRNVLNDRMNDLQYLEQAPTIVSELHSQCLNLDNSLVGLNSSLESSLLGYTSFSDRVHVLITDTAAELTALDSSTAVSFVGGRAKEQALAEELPALAKEVARVKIVRDYAGFETERVWCFCLYKPEFNFALVYKITRDYVDTMDELLQPLVDKARLVAGEDRNLEKFSSLYVFCDRPDWLDLWAEIEFSDTLENVKFYDSGVESLSNDLEVLFGAFRAWCLRTQGFSPKSSEGLKLLKMRRKQHNLGLTGDDNWMKENGVRHMTVSEAKKMLKSRMFGSLANSELYTSKTP</sequence>
<dbReference type="PANTHER" id="PTHR13520:SF1">
    <property type="entry name" value="RINT1-LIKE PROTEIN MAG2"/>
    <property type="match status" value="1"/>
</dbReference>
<dbReference type="InterPro" id="IPR007528">
    <property type="entry name" value="RINT1_Tip20"/>
</dbReference>
<dbReference type="Proteomes" id="UP001154282">
    <property type="component" value="Unassembled WGS sequence"/>
</dbReference>
<dbReference type="EMBL" id="CAMGYJ010000010">
    <property type="protein sequence ID" value="CAI0549290.1"/>
    <property type="molecule type" value="Genomic_DNA"/>
</dbReference>
<dbReference type="PANTHER" id="PTHR13520">
    <property type="entry name" value="RAD50-INTERACTING PROTEIN 1 RINT-1"/>
    <property type="match status" value="1"/>
</dbReference>
<evidence type="ECO:0000313" key="2">
    <source>
        <dbReference type="Proteomes" id="UP001154282"/>
    </source>
</evidence>
<dbReference type="GO" id="GO:0060628">
    <property type="term" value="P:regulation of ER to Golgi vesicle-mediated transport"/>
    <property type="evidence" value="ECO:0007669"/>
    <property type="project" value="TreeGrafter"/>
</dbReference>
<dbReference type="AlphaFoldDB" id="A0AAV0QW88"/>
<dbReference type="GO" id="GO:0070939">
    <property type="term" value="C:Dsl1/NZR complex"/>
    <property type="evidence" value="ECO:0007669"/>
    <property type="project" value="InterPro"/>
</dbReference>
<organism evidence="1 2">
    <name type="scientific">Linum tenue</name>
    <dbReference type="NCBI Taxonomy" id="586396"/>
    <lineage>
        <taxon>Eukaryota</taxon>
        <taxon>Viridiplantae</taxon>
        <taxon>Streptophyta</taxon>
        <taxon>Embryophyta</taxon>
        <taxon>Tracheophyta</taxon>
        <taxon>Spermatophyta</taxon>
        <taxon>Magnoliopsida</taxon>
        <taxon>eudicotyledons</taxon>
        <taxon>Gunneridae</taxon>
        <taxon>Pentapetalae</taxon>
        <taxon>rosids</taxon>
        <taxon>fabids</taxon>
        <taxon>Malpighiales</taxon>
        <taxon>Linaceae</taxon>
        <taxon>Linum</taxon>
    </lineage>
</organism>
<evidence type="ECO:0000313" key="1">
    <source>
        <dbReference type="EMBL" id="CAI0549290.1"/>
    </source>
</evidence>
<dbReference type="GO" id="GO:0006890">
    <property type="term" value="P:retrograde vesicle-mediated transport, Golgi to endoplasmic reticulum"/>
    <property type="evidence" value="ECO:0007669"/>
    <property type="project" value="InterPro"/>
</dbReference>
<reference evidence="1" key="1">
    <citation type="submission" date="2022-08" db="EMBL/GenBank/DDBJ databases">
        <authorList>
            <person name="Gutierrez-Valencia J."/>
        </authorList>
    </citation>
    <scope>NUCLEOTIDE SEQUENCE</scope>
</reference>
<accession>A0AAV0QW88</accession>
<gene>
    <name evidence="1" type="ORF">LITE_LOCUS45085</name>
</gene>
<proteinExistence type="predicted"/>
<dbReference type="GO" id="GO:0006888">
    <property type="term" value="P:endoplasmic reticulum to Golgi vesicle-mediated transport"/>
    <property type="evidence" value="ECO:0007669"/>
    <property type="project" value="InterPro"/>
</dbReference>
<comment type="caution">
    <text evidence="1">The sequence shown here is derived from an EMBL/GenBank/DDBJ whole genome shotgun (WGS) entry which is preliminary data.</text>
</comment>